<keyword evidence="1" id="KW-0547">Nucleotide-binding</keyword>
<accession>A0A3G9IDM5</accession>
<dbReference type="GO" id="GO:0005524">
    <property type="term" value="F:ATP binding"/>
    <property type="evidence" value="ECO:0007669"/>
    <property type="project" value="UniProtKB-KW"/>
</dbReference>
<name>A0A3G9IDM5_9ACTN</name>
<dbReference type="EMBL" id="AP019307">
    <property type="protein sequence ID" value="BBH16472.1"/>
    <property type="molecule type" value="Genomic_DNA"/>
</dbReference>
<organism evidence="1 2">
    <name type="scientific">Nocardioides baekrokdamisoli</name>
    <dbReference type="NCBI Taxonomy" id="1804624"/>
    <lineage>
        <taxon>Bacteria</taxon>
        <taxon>Bacillati</taxon>
        <taxon>Actinomycetota</taxon>
        <taxon>Actinomycetes</taxon>
        <taxon>Propionibacteriales</taxon>
        <taxon>Nocardioidaceae</taxon>
        <taxon>Nocardioides</taxon>
    </lineage>
</organism>
<reference evidence="1 2" key="1">
    <citation type="submission" date="2018-11" db="EMBL/GenBank/DDBJ databases">
        <title>Complete genome sequence of Nocardioides baekrokdamisoli strain KCTC 39748.</title>
        <authorList>
            <person name="Kang S.W."/>
            <person name="Lee K.C."/>
            <person name="Kim K.K."/>
            <person name="Kim J.S."/>
            <person name="Kim D.S."/>
            <person name="Ko S.H."/>
            <person name="Yang S.H."/>
            <person name="Shin Y.K."/>
            <person name="Lee J.S."/>
        </authorList>
    </citation>
    <scope>NUCLEOTIDE SEQUENCE [LARGE SCALE GENOMIC DNA]</scope>
    <source>
        <strain evidence="1 2">KCTC 39748</strain>
    </source>
</reference>
<keyword evidence="2" id="KW-1185">Reference proteome</keyword>
<sequence length="73" mass="7570">MEVRIGVQFAARELVVESAEDAATVEALIATAVSEGGVLTLADIKGKKVIVPAEKIAYIEIGTPVLGTVGFRS</sequence>
<proteinExistence type="predicted"/>
<dbReference type="KEGG" id="nbe:Back2_07590"/>
<evidence type="ECO:0000313" key="1">
    <source>
        <dbReference type="EMBL" id="BBH16472.1"/>
    </source>
</evidence>
<dbReference type="OrthoDB" id="3268468at2"/>
<dbReference type="RefSeq" id="WP_125566899.1">
    <property type="nucleotide sequence ID" value="NZ_AP019307.1"/>
</dbReference>
<keyword evidence="1" id="KW-0067">ATP-binding</keyword>
<dbReference type="Pfam" id="PF11305">
    <property type="entry name" value="DUF3107"/>
    <property type="match status" value="1"/>
</dbReference>
<dbReference type="AlphaFoldDB" id="A0A3G9IDM5"/>
<evidence type="ECO:0000313" key="2">
    <source>
        <dbReference type="Proteomes" id="UP000271573"/>
    </source>
</evidence>
<protein>
    <submittedName>
        <fullName evidence="1">ATP-binding protein</fullName>
    </submittedName>
</protein>
<dbReference type="Proteomes" id="UP000271573">
    <property type="component" value="Chromosome"/>
</dbReference>
<gene>
    <name evidence="1" type="ORF">Back2_07590</name>
</gene>
<dbReference type="InterPro" id="IPR021456">
    <property type="entry name" value="DUF3107"/>
</dbReference>